<dbReference type="Pfam" id="PF01365">
    <property type="entry name" value="RYDR_ITPR"/>
    <property type="match status" value="2"/>
</dbReference>
<dbReference type="Gene3D" id="2.80.10.50">
    <property type="match status" value="1"/>
</dbReference>
<dbReference type="InterPro" id="IPR005821">
    <property type="entry name" value="Ion_trans_dom"/>
</dbReference>
<evidence type="ECO:0000259" key="13">
    <source>
        <dbReference type="PROSITE" id="PS50919"/>
    </source>
</evidence>
<feature type="region of interest" description="Disordered" evidence="10">
    <location>
        <begin position="753"/>
        <end position="789"/>
    </location>
</feature>
<dbReference type="InterPro" id="IPR027359">
    <property type="entry name" value="Volt_channel_dom_sf"/>
</dbReference>
<dbReference type="InterPro" id="IPR000699">
    <property type="entry name" value="RIH_dom"/>
</dbReference>
<accession>A0A9W6ZRU8</accession>
<feature type="region of interest" description="Disordered" evidence="10">
    <location>
        <begin position="2299"/>
        <end position="2334"/>
    </location>
</feature>
<dbReference type="SUPFAM" id="SSF49562">
    <property type="entry name" value="C2 domain (Calcium/lipid-binding domain, CaLB)"/>
    <property type="match status" value="1"/>
</dbReference>
<evidence type="ECO:0000256" key="11">
    <source>
        <dbReference type="SAM" id="Phobius"/>
    </source>
</evidence>
<keyword evidence="4" id="KW-0677">Repeat</keyword>
<dbReference type="SUPFAM" id="SSF82109">
    <property type="entry name" value="MIR domain"/>
    <property type="match status" value="1"/>
</dbReference>
<dbReference type="Gene3D" id="2.60.40.150">
    <property type="entry name" value="C2 domain"/>
    <property type="match status" value="1"/>
</dbReference>
<feature type="domain" description="MIR" evidence="13">
    <location>
        <begin position="125"/>
        <end position="179"/>
    </location>
</feature>
<keyword evidence="9" id="KW-0407">Ion channel</keyword>
<feature type="compositionally biased region" description="Acidic residues" evidence="10">
    <location>
        <begin position="1383"/>
        <end position="1411"/>
    </location>
</feature>
<comment type="caution">
    <text evidence="14">The sequence shown here is derived from an EMBL/GenBank/DDBJ whole genome shotgun (WGS) entry which is preliminary data.</text>
</comment>
<keyword evidence="5 11" id="KW-1133">Transmembrane helix</keyword>
<keyword evidence="7 11" id="KW-0472">Membrane</keyword>
<dbReference type="PANTHER" id="PTHR13715">
    <property type="entry name" value="RYANODINE RECEPTOR AND IP3 RECEPTOR"/>
    <property type="match status" value="1"/>
</dbReference>
<dbReference type="Pfam" id="PF00168">
    <property type="entry name" value="C2"/>
    <property type="match status" value="1"/>
</dbReference>
<feature type="region of interest" description="Disordered" evidence="10">
    <location>
        <begin position="68"/>
        <end position="95"/>
    </location>
</feature>
<evidence type="ECO:0000256" key="4">
    <source>
        <dbReference type="ARBA" id="ARBA00022737"/>
    </source>
</evidence>
<dbReference type="InterPro" id="IPR013662">
    <property type="entry name" value="RIH_assoc-dom"/>
</dbReference>
<feature type="compositionally biased region" description="Acidic residues" evidence="10">
    <location>
        <begin position="1949"/>
        <end position="1961"/>
    </location>
</feature>
<evidence type="ECO:0000256" key="7">
    <source>
        <dbReference type="ARBA" id="ARBA00023136"/>
    </source>
</evidence>
<dbReference type="CDD" id="cd00030">
    <property type="entry name" value="C2"/>
    <property type="match status" value="1"/>
</dbReference>
<feature type="domain" description="C2" evidence="12">
    <location>
        <begin position="2981"/>
        <end position="3110"/>
    </location>
</feature>
<feature type="region of interest" description="Disordered" evidence="10">
    <location>
        <begin position="2058"/>
        <end position="2081"/>
    </location>
</feature>
<dbReference type="Gene3D" id="1.20.120.350">
    <property type="entry name" value="Voltage-gated potassium channels. Chain C"/>
    <property type="match status" value="1"/>
</dbReference>
<evidence type="ECO:0000256" key="1">
    <source>
        <dbReference type="ARBA" id="ARBA00004127"/>
    </source>
</evidence>
<evidence type="ECO:0000256" key="8">
    <source>
        <dbReference type="ARBA" id="ARBA00023286"/>
    </source>
</evidence>
<dbReference type="SUPFAM" id="SSF81324">
    <property type="entry name" value="Voltage-gated potassium channels"/>
    <property type="match status" value="1"/>
</dbReference>
<feature type="transmembrane region" description="Helical" evidence="11">
    <location>
        <begin position="2454"/>
        <end position="2473"/>
    </location>
</feature>
<keyword evidence="8" id="KW-1071">Ligand-gated ion channel</keyword>
<dbReference type="Pfam" id="PF00520">
    <property type="entry name" value="Ion_trans"/>
    <property type="match status" value="2"/>
</dbReference>
<feature type="region of interest" description="Disordered" evidence="10">
    <location>
        <begin position="1383"/>
        <end position="1420"/>
    </location>
</feature>
<evidence type="ECO:0000256" key="3">
    <source>
        <dbReference type="ARBA" id="ARBA00022692"/>
    </source>
</evidence>
<dbReference type="Pfam" id="PF08709">
    <property type="entry name" value="Ins145_P3_rec"/>
    <property type="match status" value="1"/>
</dbReference>
<organism evidence="14 15">
    <name type="scientific">Triparma laevis f. inornata</name>
    <dbReference type="NCBI Taxonomy" id="1714386"/>
    <lineage>
        <taxon>Eukaryota</taxon>
        <taxon>Sar</taxon>
        <taxon>Stramenopiles</taxon>
        <taxon>Ochrophyta</taxon>
        <taxon>Bolidophyceae</taxon>
        <taxon>Parmales</taxon>
        <taxon>Triparmaceae</taxon>
        <taxon>Triparma</taxon>
    </lineage>
</organism>
<feature type="transmembrane region" description="Helical" evidence="11">
    <location>
        <begin position="2617"/>
        <end position="2643"/>
    </location>
</feature>
<feature type="transmembrane region" description="Helical" evidence="11">
    <location>
        <begin position="2690"/>
        <end position="2711"/>
    </location>
</feature>
<dbReference type="Gene3D" id="2.30.30.140">
    <property type="match status" value="1"/>
</dbReference>
<feature type="transmembrane region" description="Helical" evidence="11">
    <location>
        <begin position="1103"/>
        <end position="1123"/>
    </location>
</feature>
<dbReference type="PANTHER" id="PTHR13715:SF99">
    <property type="entry name" value="INOSITOL 1,4,5-TRISPHOSPHATE RECEPTOR-LIKE PROTEIN A"/>
    <property type="match status" value="1"/>
</dbReference>
<proteinExistence type="predicted"/>
<feature type="compositionally biased region" description="Basic and acidic residues" evidence="10">
    <location>
        <begin position="1937"/>
        <end position="1948"/>
    </location>
</feature>
<comment type="subcellular location">
    <subcellularLocation>
        <location evidence="1">Endomembrane system</location>
        <topology evidence="1">Multi-pass membrane protein</topology>
    </subcellularLocation>
</comment>
<dbReference type="Pfam" id="PF08454">
    <property type="entry name" value="RIH_assoc"/>
    <property type="match status" value="1"/>
</dbReference>
<keyword evidence="2" id="KW-0813">Transport</keyword>
<reference evidence="15" key="1">
    <citation type="journal article" date="2023" name="Commun. Biol.">
        <title>Genome analysis of Parmales, the sister group of diatoms, reveals the evolutionary specialization of diatoms from phago-mixotrophs to photoautotrophs.</title>
        <authorList>
            <person name="Ban H."/>
            <person name="Sato S."/>
            <person name="Yoshikawa S."/>
            <person name="Yamada K."/>
            <person name="Nakamura Y."/>
            <person name="Ichinomiya M."/>
            <person name="Sato N."/>
            <person name="Blanc-Mathieu R."/>
            <person name="Endo H."/>
            <person name="Kuwata A."/>
            <person name="Ogata H."/>
        </authorList>
    </citation>
    <scope>NUCLEOTIDE SEQUENCE [LARGE SCALE GENOMIC DNA]</scope>
</reference>
<dbReference type="GO" id="GO:0012505">
    <property type="term" value="C:endomembrane system"/>
    <property type="evidence" value="ECO:0007669"/>
    <property type="project" value="UniProtKB-SubCell"/>
</dbReference>
<dbReference type="Gene3D" id="1.25.10.30">
    <property type="entry name" value="IP3 receptor type 1 binding core, RIH domain"/>
    <property type="match status" value="1"/>
</dbReference>
<feature type="transmembrane region" description="Helical" evidence="11">
    <location>
        <begin position="1066"/>
        <end position="1082"/>
    </location>
</feature>
<dbReference type="InterPro" id="IPR000008">
    <property type="entry name" value="C2_dom"/>
</dbReference>
<name>A0A9W6ZRU8_9STRA</name>
<evidence type="ECO:0000256" key="9">
    <source>
        <dbReference type="ARBA" id="ARBA00023303"/>
    </source>
</evidence>
<keyword evidence="6" id="KW-0406">Ion transport</keyword>
<evidence type="ECO:0000256" key="6">
    <source>
        <dbReference type="ARBA" id="ARBA00023065"/>
    </source>
</evidence>
<evidence type="ECO:0000256" key="2">
    <source>
        <dbReference type="ARBA" id="ARBA00022448"/>
    </source>
</evidence>
<evidence type="ECO:0000313" key="14">
    <source>
        <dbReference type="EMBL" id="GMH58206.1"/>
    </source>
</evidence>
<dbReference type="InterPro" id="IPR036300">
    <property type="entry name" value="MIR_dom_sf"/>
</dbReference>
<dbReference type="InterPro" id="IPR035910">
    <property type="entry name" value="RyR/IP3R_RIH_dom_sf"/>
</dbReference>
<feature type="transmembrane region" description="Helical" evidence="11">
    <location>
        <begin position="2732"/>
        <end position="2755"/>
    </location>
</feature>
<feature type="compositionally biased region" description="Acidic residues" evidence="10">
    <location>
        <begin position="2307"/>
        <end position="2332"/>
    </location>
</feature>
<feature type="compositionally biased region" description="Acidic residues" evidence="10">
    <location>
        <begin position="2071"/>
        <end position="2081"/>
    </location>
</feature>
<evidence type="ECO:0000313" key="15">
    <source>
        <dbReference type="Proteomes" id="UP001162640"/>
    </source>
</evidence>
<feature type="region of interest" description="Disordered" evidence="10">
    <location>
        <begin position="1937"/>
        <end position="1965"/>
    </location>
</feature>
<evidence type="ECO:0000256" key="10">
    <source>
        <dbReference type="SAM" id="MobiDB-lite"/>
    </source>
</evidence>
<dbReference type="PROSITE" id="PS50919">
    <property type="entry name" value="MIR"/>
    <property type="match status" value="1"/>
</dbReference>
<dbReference type="Proteomes" id="UP001162640">
    <property type="component" value="Unassembled WGS sequence"/>
</dbReference>
<evidence type="ECO:0000256" key="5">
    <source>
        <dbReference type="ARBA" id="ARBA00022989"/>
    </source>
</evidence>
<dbReference type="InterPro" id="IPR016093">
    <property type="entry name" value="MIR_motif"/>
</dbReference>
<dbReference type="PROSITE" id="PS50004">
    <property type="entry name" value="C2"/>
    <property type="match status" value="1"/>
</dbReference>
<dbReference type="InterPro" id="IPR014821">
    <property type="entry name" value="Ins145_P3_rcpt"/>
</dbReference>
<dbReference type="EMBL" id="BLQM01000063">
    <property type="protein sequence ID" value="GMH58206.1"/>
    <property type="molecule type" value="Genomic_DNA"/>
</dbReference>
<protein>
    <submittedName>
        <fullName evidence="14">Uncharacterized protein</fullName>
    </submittedName>
</protein>
<keyword evidence="3 11" id="KW-0812">Transmembrane</keyword>
<dbReference type="GO" id="GO:0005262">
    <property type="term" value="F:calcium channel activity"/>
    <property type="evidence" value="ECO:0007669"/>
    <property type="project" value="InterPro"/>
</dbReference>
<dbReference type="SUPFAM" id="SSF100909">
    <property type="entry name" value="IP3 receptor type 1 binding core, domain 2"/>
    <property type="match status" value="2"/>
</dbReference>
<sequence length="3144" mass="356292">MTVSRCLQSMKNILNRDGLLTASGILDDDIKYSLDPKMFDEGVFQICYPNQYSAARELQEFLEEQHEKDVGEEELDMSMSQVQSDNEEGPDHAEAEDTTHLLKALDHGRQNEEDLNATYMSKAIGNEVKYGEQIQLRHQKSGKYVCVNTTQTATTERENLVVVLDSAGSALSWLTVMPRLKIDQEGDIVRNASDVYFKVHERTNEYLHCSEKTIVDTDDKEKEVNCSLEKTAWKLLIFDHASVEEEHDLRCNDIVFLMDPEAKGYLRLPAPVSNTGETDFMSGGKGRRQSVHAVQEGAKVAKQSRDAFMEPFFDPRAVDSNCMWLEYKFVSSDDTDSGNTLFCMHSAHHRSANQENCVHDISAMFLESSNARYLKRGDYNYDRVEGKAVFDVNGVPKKNDGLAMIISKVPPVQRDDVAYGMDSLPILVEFKRNFMSRDWNNVGKGYAEVLSVMNKMTNFCINRPLEEELSYATSDLAHLQSSSVQVEMMKEIVRARQKLFREQNILDCCMQLLRTFAQVRDDMSAHTLKITREHEKLCRSVIENVGKACFWLIFCSMYENDKNQMHIANNLAIILRHVSTSTLATRCVVEMLGSNMELQEEKVTAKEIKIFVSMISKSKMNANYLNLLRATCNCNGEGVDGNQGLVVELFMQKKANLTIQLLTDTVERKECQWKEVPAFEADASTDGFELKEKGIPAITVKWHETFKDFSPIHLYAKSVVPLKEVVEILGDDEIVEAVRKKGGNAADMIEEATRSNGDSSAPPVRGARSSIRGMRPTQGNRNFRKTGKQGTFGTSAGDLSMIQLRKLMVAEYFVSQIYLFAETCLDRNYISMQHLEEQLPYSMLLSIVRDDLLPDEFRAAVTRLMNCLYVDAYPQNMVRLPTLTRIWSKIDPDAPTPLPAVEASRDKKFAFLQEAITEHLESLIDGAEWNIFTRRLMESLMLLVKFRFYTTSAQVQYIVNPLLKSLDRRGSTEHLDAVSDLVSHLGSPFKRKGTIRGGAAKISPEKDMAKAELPWEAPVLKLMSGTPWMLGVLALVFFCLGTSGYQMSLPEEEALEHKTAFDVIEYFTFSLFAIELILRMYCWKKVKRKMKTFFADKYHNLDVAVVALDVVIILITEVVASLMEGSSVGGFTKILRVARAAKLFRILRAARLVNEMTKAPDALYPKWTLSKRYSVTPEDQLSTMVEMVKALSEITRLSEDFAVSKMMNSFKLWHKGELEISPSEIFTNVIESSKELELDSTGDLEHVFIDLCYYDYPDLVQNSLQVLMVHHSTRQILLNNIRQVQLLTTTGQEDLHDRLLRKLKLLEEHAEKSELWIEFENPRDFEICEEVQQILAELTDEIKTDSEDLEYGGDESANEDIQNVLRNLGAFEVAATVLELAGELDDDDDDDDEEEEEEEEGSDEEGGESGGDEASVGSGLERTKSEKVHSILLLCNTFLTWFVRDNPENQMLAFRNLDLLQETIDDEIDSTRVIAQIFRKNEDLMKEFPEHLVTEFAEKIATNGRKPDYLDLIESIVSFADYNQLSHQYIIIKEFTSSVRAEKILYLCQDPVSPEYAERQKMMAIRGGASAILPPAEDLEDEEAENHAKEMFAEAGQCPSLLRYHCMMLNIMAGCAVGRANITTVEAKLQSLYQYEFIMKAIADPTTHIEVKIGLMNLFYEAYIEVEIKIPGLSEGMEFWDCIKTLIEPPKVMAQALLTGDVGLSDMRKMMHFVFLSAKCVDGFLECYYEGTEFRTDDGNPGTVNEGDEEDGEKDATEMHWIDKVFFDLYNSFKELYDLKSPMVTDEQYTVLYRVMDSLSMSTDALASVELPMHIDVVLGDREVEEDVSSRKDEVSSLARFVKALEADEDLEEEINEDRTDHLVTLIDKLPRIADDVDAEIRYEPTIKKLVTHTRNLIKKDKQKKFIPRDCVETVIWTIQLFRAMIETKWTESFQDREGKDAGKMGIDERDEDGEEEEDEAAGPVQDTLDECGATILCLDVIADGMNEKVVEEGVNLLVALMFREGGNKKVQRTIFEHLNQRGTDHFFEEIRNRLKKMMEWHQNKVIDQEDEAKEKMRMSMGKDTSQDSANGEEELEEGEDVMAKRQKTTMTGMKSKKWSEDGFKATVEKVDENGTVDVKYLADGHVAKRVPVDMVEKEEEEVEQPDGIILIRAIQLMSEGHFEQNQDICRDQPNNIRSINLLDDFVNYLSFLSKNPSNESTEAAIAVAGTILEVIQGPCVQNQKHFAMSTELIEILNRMMRIKGGDDADEESEDELKKTGLEIFQALLEGQSKGSEIYERILSVIHLDVLQIMACAGAGEDTGGGGEEDEDEVEGDEDKSDEEEEEEDEGMGEVQTEALVLMQMLCDYRPSLREEIVYPPEIEAIIGKDVVSVEVIWNSVLQRRFFPIPEMCHDLADASKNKFVEEVDRDTQETKLTGLMQEAKVLYIEIKHQQILKDNGLASVFSRSNQERATWISFFFAMLINLLLVSFYQWKEPAMSPDVLDGDGMYLGAYPNVYLAIQADNAEYEEGTQFDAMCTTRPCEDKMGRYEREFYEATNSTEQLEPKLGGSDSEEAMVKGFTLALNVCQCATAIFVFVLFLVVRCPVRYEVGIQHMEMSDVGALIYTATDSMTLYYLGYVIVAIMCLSNNMYCCILLLDIIVKDSTTRDVLNAVIYPIKQLSMTLVLLVITVNIFQTVLFYNFHTEFDVGDLMSCGTMADCFVMTLNYGLRSSGGIGDMMTKSYSRQGNRWVVDLLYFLLVLIVLLNVVFGIIIDTFSDLRLQKMERLSDTFNKCFICGHEKTTFDRAYDSPKGFEMHIKRDHNMWNYVFFMIFVWEQDRDDDDGLELFVRLQVDNMDVSWFPMNRAICLVTETVEEDTVSDKIEALSGEFEGLIAGQNAIMMKSNDKHFGYIERNVKVIEKSLYTFKAQNLFNSNFSFIGRGGVATPQGDVSVPRKPMDGVEPPSANSGSKARFVEGVIGGDSGSLGGDGDDASLDSTGRQEKRITMLLSPPPGSRYAKVAVLGASDLAAPHLFGTSDPFIVAQVFWNDDKVGETDTIWMSQTPKWENTKTNSFQCPLWATENQNAKMAKLKVCLYHAHRRGLGHFLGQIELTWSELNSAKNGKAKFYRLQKRGGANKASQRMVQGEIRVAVAFSTEPAPKK</sequence>
<dbReference type="InterPro" id="IPR035892">
    <property type="entry name" value="C2_domain_sf"/>
</dbReference>
<gene>
    <name evidence="14" type="ORF">TL16_g02557</name>
</gene>
<feature type="transmembrane region" description="Helical" evidence="11">
    <location>
        <begin position="2564"/>
        <end position="2584"/>
    </location>
</feature>
<evidence type="ECO:0000259" key="12">
    <source>
        <dbReference type="PROSITE" id="PS50004"/>
    </source>
</evidence>
<dbReference type="InterPro" id="IPR015925">
    <property type="entry name" value="Ryanodine_IP3_receptor"/>
</dbReference>
<dbReference type="GO" id="GO:0016020">
    <property type="term" value="C:membrane"/>
    <property type="evidence" value="ECO:0007669"/>
    <property type="project" value="InterPro"/>
</dbReference>